<dbReference type="EMBL" id="HBHY01020909">
    <property type="protein sequence ID" value="CAE0151713.1"/>
    <property type="molecule type" value="Transcribed_RNA"/>
</dbReference>
<accession>A0A7S3C3X6</accession>
<feature type="compositionally biased region" description="Low complexity" evidence="6">
    <location>
        <begin position="461"/>
        <end position="472"/>
    </location>
</feature>
<sequence>MRGPCNALPRLVAALVLCAAWLLRAAQLASSQARVVQGRVAAIEDFAHGAVLLSGGRQWCGAVLLGPRHALTAAHCLDERRLPREYELRFGRSRLSEANALSRVLLPGSGGGMGAGGVTGGSQRLNVTAPGGENSTRGEAVLNPSVAAIVQAYHVHPNYTHAATPRSDVAVLVLLAPGIDFAASQGRARPAALLGGPGARVLREGSDAYISGWGRECFGCAMSDALLAAPVKILSSGDKTPACATEYSEGYESRNMMCAGCAQGGVDTCQADSGGPLTVLAANGRTPLVAGLTSWGWGCATPGWPGVYTRIDRYSDWIAEIAKTTMEEESAEGGIHTDQAAELRVGSACDGPAARSGNACGSDDLVSGPAVVPNPTPPLGLPGGDGRSLRVPWSRDTHGVGEGTGVKFNSSTTSVDVPGGANATAGLSLGGETSAGTALLCTPPDAPPSPSGAGTGSGQDSAPMPAAPTASPTSVTALKSCEAQGVTSCEPDLSYTGGPRECYCDSKCVVLRDCCLDAAGFCCDSGVWCTDALNVWPPPQAPPPPPPPLLPPLYVLPTASPPPAGDGDQGMGSAPGGQQEGGGSG</sequence>
<dbReference type="PROSITE" id="PS00134">
    <property type="entry name" value="TRYPSIN_HIS"/>
    <property type="match status" value="1"/>
</dbReference>
<evidence type="ECO:0000259" key="8">
    <source>
        <dbReference type="PROSITE" id="PS50240"/>
    </source>
</evidence>
<dbReference type="Pfam" id="PF00089">
    <property type="entry name" value="Trypsin"/>
    <property type="match status" value="2"/>
</dbReference>
<feature type="compositionally biased region" description="Gly residues" evidence="6">
    <location>
        <begin position="567"/>
        <end position="585"/>
    </location>
</feature>
<keyword evidence="5" id="KW-0325">Glycoprotein</keyword>
<keyword evidence="4" id="KW-1015">Disulfide bond</keyword>
<proteinExistence type="predicted"/>
<dbReference type="InterPro" id="IPR009003">
    <property type="entry name" value="Peptidase_S1_PA"/>
</dbReference>
<feature type="compositionally biased region" description="Pro residues" evidence="6">
    <location>
        <begin position="540"/>
        <end position="551"/>
    </location>
</feature>
<gene>
    <name evidence="10" type="ORF">PSIN1315_LOCUS13384</name>
</gene>
<dbReference type="InterPro" id="IPR018114">
    <property type="entry name" value="TRYPSIN_HIS"/>
</dbReference>
<dbReference type="GO" id="GO:0004252">
    <property type="term" value="F:serine-type endopeptidase activity"/>
    <property type="evidence" value="ECO:0007669"/>
    <property type="project" value="InterPro"/>
</dbReference>
<dbReference type="GO" id="GO:0006508">
    <property type="term" value="P:proteolysis"/>
    <property type="evidence" value="ECO:0007669"/>
    <property type="project" value="InterPro"/>
</dbReference>
<evidence type="ECO:0000256" key="3">
    <source>
        <dbReference type="ARBA" id="ARBA00022729"/>
    </source>
</evidence>
<dbReference type="PROSITE" id="PS50240">
    <property type="entry name" value="TRYPSIN_DOM"/>
    <property type="match status" value="1"/>
</dbReference>
<feature type="region of interest" description="Disordered" evidence="6">
    <location>
        <begin position="540"/>
        <end position="585"/>
    </location>
</feature>
<dbReference type="InterPro" id="IPR001254">
    <property type="entry name" value="Trypsin_dom"/>
</dbReference>
<dbReference type="PANTHER" id="PTHR24252:SF7">
    <property type="entry name" value="HYALIN"/>
    <property type="match status" value="1"/>
</dbReference>
<protein>
    <submittedName>
        <fullName evidence="10">Uncharacterized protein</fullName>
    </submittedName>
</protein>
<feature type="domain" description="SMB" evidence="9">
    <location>
        <begin position="477"/>
        <end position="526"/>
    </location>
</feature>
<comment type="subcellular location">
    <subcellularLocation>
        <location evidence="1">Secreted</location>
    </subcellularLocation>
</comment>
<dbReference type="CDD" id="cd00190">
    <property type="entry name" value="Tryp_SPc"/>
    <property type="match status" value="1"/>
</dbReference>
<evidence type="ECO:0000256" key="2">
    <source>
        <dbReference type="ARBA" id="ARBA00022525"/>
    </source>
</evidence>
<keyword evidence="2" id="KW-0964">Secreted</keyword>
<dbReference type="InterPro" id="IPR001212">
    <property type="entry name" value="Somatomedin_B_dom"/>
</dbReference>
<dbReference type="AlphaFoldDB" id="A0A7S3C3X6"/>
<feature type="signal peptide" evidence="7">
    <location>
        <begin position="1"/>
        <end position="25"/>
    </location>
</feature>
<dbReference type="PRINTS" id="PR00722">
    <property type="entry name" value="CHYMOTRYPSIN"/>
</dbReference>
<dbReference type="InterPro" id="IPR001314">
    <property type="entry name" value="Peptidase_S1A"/>
</dbReference>
<dbReference type="PROSITE" id="PS50958">
    <property type="entry name" value="SMB_2"/>
    <property type="match status" value="1"/>
</dbReference>
<reference evidence="10" key="1">
    <citation type="submission" date="2021-01" db="EMBL/GenBank/DDBJ databases">
        <authorList>
            <person name="Corre E."/>
            <person name="Pelletier E."/>
            <person name="Niang G."/>
            <person name="Scheremetjew M."/>
            <person name="Finn R."/>
            <person name="Kale V."/>
            <person name="Holt S."/>
            <person name="Cochrane G."/>
            <person name="Meng A."/>
            <person name="Brown T."/>
            <person name="Cohen L."/>
        </authorList>
    </citation>
    <scope>NUCLEOTIDE SEQUENCE</scope>
    <source>
        <strain evidence="10">RCC927</strain>
    </source>
</reference>
<evidence type="ECO:0000256" key="6">
    <source>
        <dbReference type="SAM" id="MobiDB-lite"/>
    </source>
</evidence>
<dbReference type="FunFam" id="2.40.10.10:FF:000054">
    <property type="entry name" value="Complement C1r subcomponent"/>
    <property type="match status" value="1"/>
</dbReference>
<evidence type="ECO:0000256" key="4">
    <source>
        <dbReference type="ARBA" id="ARBA00023157"/>
    </source>
</evidence>
<evidence type="ECO:0000256" key="5">
    <source>
        <dbReference type="ARBA" id="ARBA00023180"/>
    </source>
</evidence>
<name>A0A7S3C3X6_9VIRI</name>
<evidence type="ECO:0000256" key="1">
    <source>
        <dbReference type="ARBA" id="ARBA00004613"/>
    </source>
</evidence>
<feature type="chain" id="PRO_5030706909" evidence="7">
    <location>
        <begin position="26"/>
        <end position="585"/>
    </location>
</feature>
<feature type="domain" description="Peptidase S1" evidence="8">
    <location>
        <begin position="35"/>
        <end position="323"/>
    </location>
</feature>
<dbReference type="SUPFAM" id="SSF50494">
    <property type="entry name" value="Trypsin-like serine proteases"/>
    <property type="match status" value="1"/>
</dbReference>
<evidence type="ECO:0000313" key="10">
    <source>
        <dbReference type="EMBL" id="CAE0151713.1"/>
    </source>
</evidence>
<evidence type="ECO:0000259" key="9">
    <source>
        <dbReference type="PROSITE" id="PS50958"/>
    </source>
</evidence>
<organism evidence="10">
    <name type="scientific">Prasinoderma singulare</name>
    <dbReference type="NCBI Taxonomy" id="676789"/>
    <lineage>
        <taxon>Eukaryota</taxon>
        <taxon>Viridiplantae</taxon>
        <taxon>Prasinodermophyta</taxon>
        <taxon>Prasinodermophyceae</taxon>
        <taxon>Prasinodermales</taxon>
        <taxon>Prasinodermaceae</taxon>
        <taxon>Prasinoderma</taxon>
    </lineage>
</organism>
<dbReference type="SMART" id="SM00020">
    <property type="entry name" value="Tryp_SPc"/>
    <property type="match status" value="1"/>
</dbReference>
<dbReference type="Gene3D" id="2.40.10.10">
    <property type="entry name" value="Trypsin-like serine proteases"/>
    <property type="match status" value="1"/>
</dbReference>
<dbReference type="PANTHER" id="PTHR24252">
    <property type="entry name" value="ACROSIN-RELATED"/>
    <property type="match status" value="1"/>
</dbReference>
<keyword evidence="3 7" id="KW-0732">Signal</keyword>
<feature type="region of interest" description="Disordered" evidence="6">
    <location>
        <begin position="441"/>
        <end position="472"/>
    </location>
</feature>
<dbReference type="InterPro" id="IPR043504">
    <property type="entry name" value="Peptidase_S1_PA_chymotrypsin"/>
</dbReference>
<dbReference type="GO" id="GO:0005576">
    <property type="term" value="C:extracellular region"/>
    <property type="evidence" value="ECO:0007669"/>
    <property type="project" value="UniProtKB-SubCell"/>
</dbReference>
<evidence type="ECO:0000256" key="7">
    <source>
        <dbReference type="SAM" id="SignalP"/>
    </source>
</evidence>